<dbReference type="RefSeq" id="WP_190417679.1">
    <property type="nucleotide sequence ID" value="NZ_JAMPKK010000008.1"/>
</dbReference>
<dbReference type="PANTHER" id="PTHR11669:SF8">
    <property type="entry name" value="DNA POLYMERASE III SUBUNIT DELTA"/>
    <property type="match status" value="1"/>
</dbReference>
<evidence type="ECO:0000313" key="1">
    <source>
        <dbReference type="EMBL" id="MEP0863960.1"/>
    </source>
</evidence>
<dbReference type="Pfam" id="PF13177">
    <property type="entry name" value="DNA_pol3_delta2"/>
    <property type="match status" value="1"/>
</dbReference>
<dbReference type="Proteomes" id="UP001442494">
    <property type="component" value="Unassembled WGS sequence"/>
</dbReference>
<dbReference type="InterPro" id="IPR027417">
    <property type="entry name" value="P-loop_NTPase"/>
</dbReference>
<proteinExistence type="predicted"/>
<gene>
    <name evidence="1" type="ORF">NDI37_05725</name>
</gene>
<dbReference type="PANTHER" id="PTHR11669">
    <property type="entry name" value="REPLICATION FACTOR C / DNA POLYMERASE III GAMMA-TAU SUBUNIT"/>
    <property type="match status" value="1"/>
</dbReference>
<reference evidence="1 2" key="1">
    <citation type="submission" date="2022-04" db="EMBL/GenBank/DDBJ databases">
        <title>Positive selection, recombination, and allopatry shape intraspecific diversity of widespread and dominant cyanobacteria.</title>
        <authorList>
            <person name="Wei J."/>
            <person name="Shu W."/>
            <person name="Hu C."/>
        </authorList>
    </citation>
    <scope>NUCLEOTIDE SEQUENCE [LARGE SCALE GENOMIC DNA]</scope>
    <source>
        <strain evidence="1 2">GB2-A5</strain>
    </source>
</reference>
<name>A0ABV0JL21_9CYAN</name>
<dbReference type="EMBL" id="JAMPKK010000008">
    <property type="protein sequence ID" value="MEP0863960.1"/>
    <property type="molecule type" value="Genomic_DNA"/>
</dbReference>
<organism evidence="1 2">
    <name type="scientific">Funiculus sociatus GB2-A5</name>
    <dbReference type="NCBI Taxonomy" id="2933946"/>
    <lineage>
        <taxon>Bacteria</taxon>
        <taxon>Bacillati</taxon>
        <taxon>Cyanobacteriota</taxon>
        <taxon>Cyanophyceae</taxon>
        <taxon>Coleofasciculales</taxon>
        <taxon>Coleofasciculaceae</taxon>
        <taxon>Funiculus</taxon>
    </lineage>
</organism>
<accession>A0ABV0JL21</accession>
<protein>
    <submittedName>
        <fullName evidence="1">DNA polymerase III subunit delta</fullName>
    </submittedName>
</protein>
<dbReference type="Gene3D" id="3.40.50.300">
    <property type="entry name" value="P-loop containing nucleotide triphosphate hydrolases"/>
    <property type="match status" value="1"/>
</dbReference>
<evidence type="ECO:0000313" key="2">
    <source>
        <dbReference type="Proteomes" id="UP001442494"/>
    </source>
</evidence>
<dbReference type="InterPro" id="IPR050238">
    <property type="entry name" value="DNA_Rep/Repair_Clamp_Loader"/>
</dbReference>
<dbReference type="SUPFAM" id="SSF52540">
    <property type="entry name" value="P-loop containing nucleoside triphosphate hydrolases"/>
    <property type="match status" value="1"/>
</dbReference>
<sequence length="329" mass="36562">MNFFAPLVGQNQAVELLTQAVAQNRVAPAYLFTGPEGVGRSIAARCFVELLFCTHLAKLNSTTPADEANLKHGFALQKRLAAGNHPDLLWVQPTYLHQGERLSAAQAAEKGVKRKAPPQIRLEQIREIGQFLGRYPLEAPRNVIVLEAAETMAEAAANGLLKTLEEPGQATLILMAPSESSLLPTLVSRCQRIPFYGLDKAAMKQVLLQTGHEEILKHPPVLAIAQGSPGNAIASFTQLATIPPDLLQDITQLPKSHRNALQLAKKIDKTLDTEAQLWLVDYLQHSYWQQFLDRKISKLPLQHLEKAREYLRGYAQPRLVWEVTLLNMI</sequence>
<dbReference type="NCBIfam" id="NF005638">
    <property type="entry name" value="PRK07399.1"/>
    <property type="match status" value="1"/>
</dbReference>
<comment type="caution">
    <text evidence="1">The sequence shown here is derived from an EMBL/GenBank/DDBJ whole genome shotgun (WGS) entry which is preliminary data.</text>
</comment>
<keyword evidence="2" id="KW-1185">Reference proteome</keyword>